<feature type="transmembrane region" description="Helical" evidence="1">
    <location>
        <begin position="85"/>
        <end position="107"/>
    </location>
</feature>
<comment type="caution">
    <text evidence="2">The sequence shown here is derived from an EMBL/GenBank/DDBJ whole genome shotgun (WGS) entry which is preliminary data.</text>
</comment>
<feature type="transmembrane region" description="Helical" evidence="1">
    <location>
        <begin position="445"/>
        <end position="469"/>
    </location>
</feature>
<gene>
    <name evidence="2" type="ORF">CmeUKMEL1_02975</name>
</gene>
<evidence type="ECO:0000313" key="3">
    <source>
        <dbReference type="Proteomes" id="UP000236928"/>
    </source>
</evidence>
<dbReference type="EMBL" id="JIBK01000004">
    <property type="protein sequence ID" value="POM82554.1"/>
    <property type="molecule type" value="Genomic_DNA"/>
</dbReference>
<feature type="transmembrane region" description="Helical" evidence="1">
    <location>
        <begin position="382"/>
        <end position="401"/>
    </location>
</feature>
<accession>A0A2P4YXM0</accession>
<keyword evidence="1" id="KW-0812">Transmembrane</keyword>
<keyword evidence="1" id="KW-1133">Transmembrane helix</keyword>
<protein>
    <submittedName>
        <fullName evidence="2">Uncharacterized protein</fullName>
    </submittedName>
</protein>
<name>A0A2P4YXM0_9CRYT</name>
<feature type="transmembrane region" description="Helical" evidence="1">
    <location>
        <begin position="481"/>
        <end position="501"/>
    </location>
</feature>
<dbReference type="SUPFAM" id="SSF103473">
    <property type="entry name" value="MFS general substrate transporter"/>
    <property type="match status" value="1"/>
</dbReference>
<dbReference type="VEuPathDB" id="CryptoDB:CmeUKMEL1_02975"/>
<keyword evidence="1" id="KW-0472">Membrane</keyword>
<dbReference type="AlphaFoldDB" id="A0A2P4YXM0"/>
<feature type="transmembrane region" description="Helical" evidence="1">
    <location>
        <begin position="186"/>
        <end position="203"/>
    </location>
</feature>
<feature type="transmembrane region" description="Helical" evidence="1">
    <location>
        <begin position="26"/>
        <end position="47"/>
    </location>
</feature>
<feature type="transmembrane region" description="Helical" evidence="1">
    <location>
        <begin position="413"/>
        <end position="433"/>
    </location>
</feature>
<feature type="transmembrane region" description="Helical" evidence="1">
    <location>
        <begin position="513"/>
        <end position="533"/>
    </location>
</feature>
<feature type="transmembrane region" description="Helical" evidence="1">
    <location>
        <begin position="251"/>
        <end position="269"/>
    </location>
</feature>
<proteinExistence type="predicted"/>
<feature type="transmembrane region" description="Helical" evidence="1">
    <location>
        <begin position="53"/>
        <end position="73"/>
    </location>
</feature>
<reference evidence="2 3" key="1">
    <citation type="submission" date="2014-04" db="EMBL/GenBank/DDBJ databases">
        <title>Comparative Genomics of Cryptosporidium Species.</title>
        <authorList>
            <person name="Silva J.C."/>
            <person name="Su Q."/>
            <person name="Chalmers R."/>
            <person name="Chibucos M.C."/>
            <person name="Elwin K."/>
            <person name="Godinez A."/>
            <person name="Guo F."/>
            <person name="Huynh K."/>
            <person name="Orvis J."/>
            <person name="Ott S."/>
            <person name="Sadzewicz L."/>
            <person name="Sengamalay N."/>
            <person name="Shetty A."/>
            <person name="Sun M."/>
            <person name="Tallon L."/>
            <person name="Xiao L."/>
            <person name="Zhang H."/>
            <person name="Fraser C.M."/>
            <person name="Zhu G."/>
            <person name="Kissinger J."/>
            <person name="Widmer G."/>
        </authorList>
    </citation>
    <scope>NUCLEOTIDE SEQUENCE [LARGE SCALE GENOMIC DNA]</scope>
    <source>
        <strain evidence="2 3">UKMEL1</strain>
    </source>
</reference>
<sequence length="561" mass="64636">MDNTSLIRAEGGFAPPEKNSKLCMMLLILISSWANSCITMIWPLLVVGDYLRLPFQVIMFLIEGLLCFFLGMTSDLKSRKTSIKYSLKIMLGSVLAVLLILATNLFIETKFLKLDILRYSGRSGGLYVFNSETLNDNILIFDETTNIMNNIHRKEVDLAPGSSEMNFKNKFEFDKNNSNLQLKHDSVSVLVFTLILFAICCILQSSSNSMYYCLNILIVDSSIDDYSTRYSNLYTDFAGWGEICFYNIGRYLSLLISRLTFISILKLLVQKNLKFSNQSVEIDYIHIYCFNLLVLLIMIPIGYYLIEHKLKLNFTNNSIYQMNYQNIKQYSTNIQEFMGDKSKLFWFLVIPYWIIYFIQSGNNFHKWIIIDQTASNIEWWELYSFIYEAIISLIISIFLAYMSNKFSPVILQVYCFAILSMVSFGLTLCTYMLHEIPVKTFADFISAFILCHGIFHISCVVPSVNALYFSIKFTPSEIKSIVLAIIHTILLSAPILDQIINNYSSKLINVSEKFLLITAINLIGIIYTGLFMAKQSIEESQFRTSLELLPVYNYYENKAVK</sequence>
<evidence type="ECO:0000256" key="1">
    <source>
        <dbReference type="SAM" id="Phobius"/>
    </source>
</evidence>
<dbReference type="InterPro" id="IPR036259">
    <property type="entry name" value="MFS_trans_sf"/>
</dbReference>
<feature type="transmembrane region" description="Helical" evidence="1">
    <location>
        <begin position="284"/>
        <end position="306"/>
    </location>
</feature>
<evidence type="ECO:0000313" key="2">
    <source>
        <dbReference type="EMBL" id="POM82554.1"/>
    </source>
</evidence>
<feature type="transmembrane region" description="Helical" evidence="1">
    <location>
        <begin position="344"/>
        <end position="362"/>
    </location>
</feature>
<dbReference type="Proteomes" id="UP000236928">
    <property type="component" value="Unassembled WGS sequence"/>
</dbReference>
<dbReference type="OrthoDB" id="342527at2759"/>
<keyword evidence="3" id="KW-1185">Reference proteome</keyword>
<organism evidence="2 3">
    <name type="scientific">Cryptosporidium meleagridis</name>
    <dbReference type="NCBI Taxonomy" id="93969"/>
    <lineage>
        <taxon>Eukaryota</taxon>
        <taxon>Sar</taxon>
        <taxon>Alveolata</taxon>
        <taxon>Apicomplexa</taxon>
        <taxon>Conoidasida</taxon>
        <taxon>Coccidia</taxon>
        <taxon>Eucoccidiorida</taxon>
        <taxon>Eimeriorina</taxon>
        <taxon>Cryptosporidiidae</taxon>
        <taxon>Cryptosporidium</taxon>
    </lineage>
</organism>